<feature type="transmembrane region" description="Helical" evidence="1">
    <location>
        <begin position="6"/>
        <end position="24"/>
    </location>
</feature>
<keyword evidence="1" id="KW-0472">Membrane</keyword>
<dbReference type="RefSeq" id="WP_264138445.1">
    <property type="nucleotide sequence ID" value="NZ_JAOYOD010000001.1"/>
</dbReference>
<keyword evidence="3" id="KW-1185">Reference proteome</keyword>
<evidence type="ECO:0000256" key="1">
    <source>
        <dbReference type="SAM" id="Phobius"/>
    </source>
</evidence>
<organism evidence="2 3">
    <name type="scientific">Reichenbachiella ulvae</name>
    <dbReference type="NCBI Taxonomy" id="2980104"/>
    <lineage>
        <taxon>Bacteria</taxon>
        <taxon>Pseudomonadati</taxon>
        <taxon>Bacteroidota</taxon>
        <taxon>Cytophagia</taxon>
        <taxon>Cytophagales</taxon>
        <taxon>Reichenbachiellaceae</taxon>
        <taxon>Reichenbachiella</taxon>
    </lineage>
</organism>
<evidence type="ECO:0000313" key="3">
    <source>
        <dbReference type="Proteomes" id="UP001300692"/>
    </source>
</evidence>
<feature type="transmembrane region" description="Helical" evidence="1">
    <location>
        <begin position="31"/>
        <end position="51"/>
    </location>
</feature>
<evidence type="ECO:0000313" key="2">
    <source>
        <dbReference type="EMBL" id="MCV9387624.1"/>
    </source>
</evidence>
<reference evidence="2 3" key="1">
    <citation type="submission" date="2022-10" db="EMBL/GenBank/DDBJ databases">
        <title>Comparative genomics and taxonomic characterization of three novel marine species of genus Reichenbachiella exhibiting antioxidant and polysaccharide degradation activities.</title>
        <authorList>
            <person name="Muhammad N."/>
            <person name="Lee Y.-J."/>
            <person name="Ko J."/>
            <person name="Kim S.-G."/>
        </authorList>
    </citation>
    <scope>NUCLEOTIDE SEQUENCE [LARGE SCALE GENOMIC DNA]</scope>
    <source>
        <strain evidence="2 3">ABR2-5</strain>
    </source>
</reference>
<protein>
    <submittedName>
        <fullName evidence="2">Uncharacterized protein</fullName>
    </submittedName>
</protein>
<keyword evidence="1" id="KW-0812">Transmembrane</keyword>
<comment type="caution">
    <text evidence="2">The sequence shown here is derived from an EMBL/GenBank/DDBJ whole genome shotgun (WGS) entry which is preliminary data.</text>
</comment>
<feature type="transmembrane region" description="Helical" evidence="1">
    <location>
        <begin position="71"/>
        <end position="94"/>
    </location>
</feature>
<accession>A0ABT3CVQ7</accession>
<proteinExistence type="predicted"/>
<dbReference type="Proteomes" id="UP001300692">
    <property type="component" value="Unassembled WGS sequence"/>
</dbReference>
<dbReference type="EMBL" id="JAOYOD010000001">
    <property type="protein sequence ID" value="MCV9387624.1"/>
    <property type="molecule type" value="Genomic_DNA"/>
</dbReference>
<sequence>MTESTISIVLGTLTILVLLAKRLFPSIQNNILLLCQGIISVCFCAIGLYHFLADIMAYQISGLALTQQDLMANLCDILVIALGVVILNDSILAMNYQKLNLENQPSHWMFKTKQFMLSIACVLAGLYDVYAI</sequence>
<gene>
    <name evidence="2" type="ORF">N7U62_13165</name>
</gene>
<name>A0ABT3CVQ7_9BACT</name>
<keyword evidence="1" id="KW-1133">Transmembrane helix</keyword>